<organism evidence="3 4">
    <name type="scientific">Digitaria exilis</name>
    <dbReference type="NCBI Taxonomy" id="1010633"/>
    <lineage>
        <taxon>Eukaryota</taxon>
        <taxon>Viridiplantae</taxon>
        <taxon>Streptophyta</taxon>
        <taxon>Embryophyta</taxon>
        <taxon>Tracheophyta</taxon>
        <taxon>Spermatophyta</taxon>
        <taxon>Magnoliopsida</taxon>
        <taxon>Liliopsida</taxon>
        <taxon>Poales</taxon>
        <taxon>Poaceae</taxon>
        <taxon>PACMAD clade</taxon>
        <taxon>Panicoideae</taxon>
        <taxon>Panicodae</taxon>
        <taxon>Paniceae</taxon>
        <taxon>Anthephorinae</taxon>
        <taxon>Digitaria</taxon>
    </lineage>
</organism>
<dbReference type="AlphaFoldDB" id="A0A835AAM2"/>
<keyword evidence="4" id="KW-1185">Reference proteome</keyword>
<evidence type="ECO:0000256" key="1">
    <source>
        <dbReference type="SAM" id="MobiDB-lite"/>
    </source>
</evidence>
<dbReference type="PANTHER" id="PTHR33110">
    <property type="entry name" value="F-BOX/KELCH-REPEAT PROTEIN-RELATED"/>
    <property type="match status" value="1"/>
</dbReference>
<feature type="region of interest" description="Disordered" evidence="1">
    <location>
        <begin position="1"/>
        <end position="30"/>
    </location>
</feature>
<reference evidence="3" key="1">
    <citation type="submission" date="2020-07" db="EMBL/GenBank/DDBJ databases">
        <title>Genome sequence and genetic diversity analysis of an under-domesticated orphan crop, white fonio (Digitaria exilis).</title>
        <authorList>
            <person name="Bennetzen J.L."/>
            <person name="Chen S."/>
            <person name="Ma X."/>
            <person name="Wang X."/>
            <person name="Yssel A.E.J."/>
            <person name="Chaluvadi S.R."/>
            <person name="Johnson M."/>
            <person name="Gangashetty P."/>
            <person name="Hamidou F."/>
            <person name="Sanogo M.D."/>
            <person name="Zwaenepoel A."/>
            <person name="Wallace J."/>
            <person name="Van De Peer Y."/>
            <person name="Van Deynze A."/>
        </authorList>
    </citation>
    <scope>NUCLEOTIDE SEQUENCE</scope>
    <source>
        <tissue evidence="3">Leaves</tissue>
    </source>
</reference>
<feature type="region of interest" description="Disordered" evidence="1">
    <location>
        <begin position="53"/>
        <end position="86"/>
    </location>
</feature>
<proteinExistence type="predicted"/>
<feature type="domain" description="KIB1-4 beta-propeller" evidence="2">
    <location>
        <begin position="155"/>
        <end position="437"/>
    </location>
</feature>
<evidence type="ECO:0000313" key="4">
    <source>
        <dbReference type="Proteomes" id="UP000636709"/>
    </source>
</evidence>
<name>A0A835AAM2_9POAL</name>
<accession>A0A835AAM2</accession>
<dbReference type="OrthoDB" id="585640at2759"/>
<protein>
    <recommendedName>
        <fullName evidence="2">KIB1-4 beta-propeller domain-containing protein</fullName>
    </recommendedName>
</protein>
<evidence type="ECO:0000259" key="2">
    <source>
        <dbReference type="Pfam" id="PF03478"/>
    </source>
</evidence>
<gene>
    <name evidence="3" type="ORF">HU200_062635</name>
</gene>
<dbReference type="PANTHER" id="PTHR33110:SF97">
    <property type="entry name" value="DUF295 DOMAIN-CONTAINING PROTEIN"/>
    <property type="match status" value="1"/>
</dbReference>
<evidence type="ECO:0000313" key="3">
    <source>
        <dbReference type="EMBL" id="KAF8653185.1"/>
    </source>
</evidence>
<feature type="compositionally biased region" description="Polar residues" evidence="1">
    <location>
        <begin position="56"/>
        <end position="68"/>
    </location>
</feature>
<sequence>MKGTEAFGTEEEEQSNHPLPRPHPLPLQATAETFEIANALASWPLEKIEEGGELTSAATPQPRTSSRSAAAAAAAEEEAAAAPPSLADVPDNIPVRISAFLPCLADRAHMACVNRLWSRAVRGVGRPPPPTLPPLPPPPPQLPWLIFPNAETPTFYSPITRRHHRLFNLPADVRRARLCGSGDGGWLVLALDSRHGYALYNLGSGERFPLPPGYMTARNAPFPLVVRAATLSAAPSRGTDYMVAAIVNAGSGGTNAAFWCEGNDTWFSPPGMRAFRPQDVIFYQGSFFFLGADERVVAFGQMPGPDGTVAFGRGDYDMEQREGYAEDVGYGGRMRRYLVESRGGLLMVIRYIHDGTTLTIRVFELVPTEEELVDGALPRVTWEHIGTELEGRMLFLERGCSRCFEVADYNGFEESMIYFLDDGMVAVPSADDRTLYSFTDMGRYDMDEIEAAPWPEGLFQRTSDNAPPTWWLH</sequence>
<dbReference type="Proteomes" id="UP000636709">
    <property type="component" value="Unassembled WGS sequence"/>
</dbReference>
<dbReference type="EMBL" id="JACEFO010002629">
    <property type="protein sequence ID" value="KAF8653185.1"/>
    <property type="molecule type" value="Genomic_DNA"/>
</dbReference>
<dbReference type="InterPro" id="IPR005174">
    <property type="entry name" value="KIB1-4_b-propeller"/>
</dbReference>
<comment type="caution">
    <text evidence="3">The sequence shown here is derived from an EMBL/GenBank/DDBJ whole genome shotgun (WGS) entry which is preliminary data.</text>
</comment>
<dbReference type="Pfam" id="PF03478">
    <property type="entry name" value="Beta-prop_KIB1-4"/>
    <property type="match status" value="1"/>
</dbReference>